<proteinExistence type="predicted"/>
<evidence type="ECO:0000313" key="8">
    <source>
        <dbReference type="RefSeq" id="XP_032812858.1"/>
    </source>
</evidence>
<feature type="transmembrane region" description="Helical" evidence="6">
    <location>
        <begin position="455"/>
        <end position="479"/>
    </location>
</feature>
<dbReference type="SUPFAM" id="SSF103473">
    <property type="entry name" value="MFS general substrate transporter"/>
    <property type="match status" value="1"/>
</dbReference>
<protein>
    <submittedName>
        <fullName evidence="8">Solute carrier family 49 member 4 homolog</fullName>
    </submittedName>
</protein>
<feature type="transmembrane region" description="Helical" evidence="6">
    <location>
        <begin position="356"/>
        <end position="376"/>
    </location>
</feature>
<evidence type="ECO:0000256" key="3">
    <source>
        <dbReference type="ARBA" id="ARBA00022989"/>
    </source>
</evidence>
<accession>A0AAJ7WY06</accession>
<feature type="transmembrane region" description="Helical" evidence="6">
    <location>
        <begin position="518"/>
        <end position="537"/>
    </location>
</feature>
<keyword evidence="2 6" id="KW-0812">Transmembrane</keyword>
<dbReference type="GO" id="GO:0022857">
    <property type="term" value="F:transmembrane transporter activity"/>
    <property type="evidence" value="ECO:0007669"/>
    <property type="project" value="InterPro"/>
</dbReference>
<feature type="transmembrane region" description="Helical" evidence="6">
    <location>
        <begin position="304"/>
        <end position="324"/>
    </location>
</feature>
<evidence type="ECO:0000256" key="4">
    <source>
        <dbReference type="ARBA" id="ARBA00023136"/>
    </source>
</evidence>
<sequence>MHVARADEVTPLLQAQPPSQPWQEVETEKLWRLGLNREQGQQSGHGQGQSWSHGQGQNWSHGQARGDFSRRPGHGQGEGSNPGDLGRDPICDSVTSGLRSVGLVNDANGGGVNDEAEVAVTPGRAYRRRWAVLAAFCCLSFLQGQVWNTWGPVAESARLVFGWGPGDVALLVVWGPVGFILCPLSVLLLDKRGLRSSLLATSLVVVLGCSLRVIPTADSATRKWLIQVGQLLNGIAGTTTMAAPPYLSAAWFPAKQRTTATAIASLIGYLGAASAFLLGPAVVPAPGPKPGPAELQLITKRIDIMLYAQAAYAGLLLVIILLFLPALPPRPPSLSAAATRLPYRAALRKLARSRRFWLIALAYGVASGVVGGWSGVLDVILSPNGVSQAKAGWVGFSCTTVGSIAGIIISRFADYFAGQLKAMLMVIYTAATLAAVWFTLMSYGNIPFLPFDTGSLYACTLLLGVTTNSSIPLFFELFVETTYPVPEGITCGIVTFLSNLFAGLLLAFLMVYPEDVLWLNWVLVFSCVLTVFLVLLYREGYNRLKLEAVASS</sequence>
<organism evidence="7 8">
    <name type="scientific">Petromyzon marinus</name>
    <name type="common">Sea lamprey</name>
    <dbReference type="NCBI Taxonomy" id="7757"/>
    <lineage>
        <taxon>Eukaryota</taxon>
        <taxon>Metazoa</taxon>
        <taxon>Chordata</taxon>
        <taxon>Craniata</taxon>
        <taxon>Vertebrata</taxon>
        <taxon>Cyclostomata</taxon>
        <taxon>Hyperoartia</taxon>
        <taxon>Petromyzontiformes</taxon>
        <taxon>Petromyzontidae</taxon>
        <taxon>Petromyzon</taxon>
    </lineage>
</organism>
<keyword evidence="7" id="KW-1185">Reference proteome</keyword>
<dbReference type="PANTHER" id="PTHR10924">
    <property type="entry name" value="MAJOR FACILITATOR SUPERFAMILY PROTEIN-RELATED"/>
    <property type="match status" value="1"/>
</dbReference>
<dbReference type="RefSeq" id="XP_032812858.1">
    <property type="nucleotide sequence ID" value="XM_032956967.1"/>
</dbReference>
<dbReference type="KEGG" id="pmrn:116943763"/>
<feature type="region of interest" description="Disordered" evidence="5">
    <location>
        <begin position="1"/>
        <end position="25"/>
    </location>
</feature>
<dbReference type="Proteomes" id="UP001318040">
    <property type="component" value="Chromosome 19"/>
</dbReference>
<gene>
    <name evidence="8" type="primary">LOC116943763</name>
</gene>
<feature type="transmembrane region" description="Helical" evidence="6">
    <location>
        <begin position="168"/>
        <end position="189"/>
    </location>
</feature>
<evidence type="ECO:0000313" key="7">
    <source>
        <dbReference type="Proteomes" id="UP001318040"/>
    </source>
</evidence>
<dbReference type="GO" id="GO:0016020">
    <property type="term" value="C:membrane"/>
    <property type="evidence" value="ECO:0007669"/>
    <property type="project" value="UniProtKB-SubCell"/>
</dbReference>
<dbReference type="Gene3D" id="1.20.1250.20">
    <property type="entry name" value="MFS general substrate transporter like domains"/>
    <property type="match status" value="1"/>
</dbReference>
<dbReference type="InterPro" id="IPR036259">
    <property type="entry name" value="MFS_trans_sf"/>
</dbReference>
<dbReference type="AlphaFoldDB" id="A0AAJ7WY06"/>
<evidence type="ECO:0000256" key="2">
    <source>
        <dbReference type="ARBA" id="ARBA00022692"/>
    </source>
</evidence>
<reference evidence="8" key="1">
    <citation type="submission" date="2025-08" db="UniProtKB">
        <authorList>
            <consortium name="RefSeq"/>
        </authorList>
    </citation>
    <scope>IDENTIFICATION</scope>
    <source>
        <tissue evidence="8">Sperm</tissue>
    </source>
</reference>
<feature type="transmembrane region" description="Helical" evidence="6">
    <location>
        <begin position="391"/>
        <end position="410"/>
    </location>
</feature>
<dbReference type="PANTHER" id="PTHR10924:SF27">
    <property type="entry name" value="SOLUTE CARRIER FAMILY 49 MEMBER 4"/>
    <property type="match status" value="1"/>
</dbReference>
<name>A0AAJ7WY06_PETMA</name>
<evidence type="ECO:0000256" key="5">
    <source>
        <dbReference type="SAM" id="MobiDB-lite"/>
    </source>
</evidence>
<feature type="transmembrane region" description="Helical" evidence="6">
    <location>
        <begin position="234"/>
        <end position="254"/>
    </location>
</feature>
<evidence type="ECO:0000256" key="6">
    <source>
        <dbReference type="SAM" id="Phobius"/>
    </source>
</evidence>
<feature type="transmembrane region" description="Helical" evidence="6">
    <location>
        <begin position="422"/>
        <end position="443"/>
    </location>
</feature>
<keyword evidence="4 6" id="KW-0472">Membrane</keyword>
<dbReference type="InterPro" id="IPR011701">
    <property type="entry name" value="MFS"/>
</dbReference>
<comment type="subcellular location">
    <subcellularLocation>
        <location evidence="1">Membrane</location>
        <topology evidence="1">Multi-pass membrane protein</topology>
    </subcellularLocation>
</comment>
<feature type="transmembrane region" description="Helical" evidence="6">
    <location>
        <begin position="130"/>
        <end position="148"/>
    </location>
</feature>
<feature type="region of interest" description="Disordered" evidence="5">
    <location>
        <begin position="39"/>
        <end position="89"/>
    </location>
</feature>
<evidence type="ECO:0000256" key="1">
    <source>
        <dbReference type="ARBA" id="ARBA00004141"/>
    </source>
</evidence>
<feature type="transmembrane region" description="Helical" evidence="6">
    <location>
        <begin position="196"/>
        <end position="214"/>
    </location>
</feature>
<feature type="transmembrane region" description="Helical" evidence="6">
    <location>
        <begin position="491"/>
        <end position="512"/>
    </location>
</feature>
<feature type="compositionally biased region" description="Low complexity" evidence="5">
    <location>
        <begin position="39"/>
        <end position="57"/>
    </location>
</feature>
<dbReference type="InterPro" id="IPR049680">
    <property type="entry name" value="FLVCR1-2_SLC49-like"/>
</dbReference>
<keyword evidence="3 6" id="KW-1133">Transmembrane helix</keyword>
<feature type="transmembrane region" description="Helical" evidence="6">
    <location>
        <begin position="266"/>
        <end position="284"/>
    </location>
</feature>
<dbReference type="Pfam" id="PF07690">
    <property type="entry name" value="MFS_1"/>
    <property type="match status" value="1"/>
</dbReference>